<proteinExistence type="predicted"/>
<evidence type="ECO:0000313" key="1">
    <source>
        <dbReference type="EMBL" id="AQK39199.1"/>
    </source>
</evidence>
<name>A0A1D6IT00_MAIZE</name>
<reference evidence="1" key="1">
    <citation type="submission" date="2015-12" db="EMBL/GenBank/DDBJ databases">
        <title>Update maize B73 reference genome by single molecule sequencing technologies.</title>
        <authorList>
            <consortium name="Maize Genome Sequencing Project"/>
            <person name="Ware D."/>
        </authorList>
    </citation>
    <scope>NUCLEOTIDE SEQUENCE</scope>
    <source>
        <tissue evidence="1">Seedling</tissue>
    </source>
</reference>
<gene>
    <name evidence="1" type="ORF">ZEAMMB73_Zm00001d023364</name>
</gene>
<dbReference type="AlphaFoldDB" id="A0A1D6IT00"/>
<protein>
    <submittedName>
        <fullName evidence="1">Uncharacterized protein</fullName>
    </submittedName>
</protein>
<accession>A0A1D6IT00</accession>
<organism evidence="1">
    <name type="scientific">Zea mays</name>
    <name type="common">Maize</name>
    <dbReference type="NCBI Taxonomy" id="4577"/>
    <lineage>
        <taxon>Eukaryota</taxon>
        <taxon>Viridiplantae</taxon>
        <taxon>Streptophyta</taxon>
        <taxon>Embryophyta</taxon>
        <taxon>Tracheophyta</taxon>
        <taxon>Spermatophyta</taxon>
        <taxon>Magnoliopsida</taxon>
        <taxon>Liliopsida</taxon>
        <taxon>Poales</taxon>
        <taxon>Poaceae</taxon>
        <taxon>PACMAD clade</taxon>
        <taxon>Panicoideae</taxon>
        <taxon>Andropogonodae</taxon>
        <taxon>Andropogoneae</taxon>
        <taxon>Tripsacinae</taxon>
        <taxon>Zea</taxon>
    </lineage>
</organism>
<dbReference type="InParanoid" id="A0A1D6IT00"/>
<dbReference type="EMBL" id="CM000786">
    <property type="protein sequence ID" value="AQK39199.1"/>
    <property type="molecule type" value="Genomic_DNA"/>
</dbReference>
<sequence length="126" mass="13861">MSLPTPPPDVGAGVLWVEVLQESLGSAVDLSSAQVAATTDNRPPAHCFTFGDESTTGQLPPPKVSSIIPIRISRPTTAECYLTITMQPQYLVHSRAVYDRYVQYPQMMDKNNAYGLKMENSLFLND</sequence>